<organism evidence="1 2">
    <name type="scientific">Clohesyomyces aquaticus</name>
    <dbReference type="NCBI Taxonomy" id="1231657"/>
    <lineage>
        <taxon>Eukaryota</taxon>
        <taxon>Fungi</taxon>
        <taxon>Dikarya</taxon>
        <taxon>Ascomycota</taxon>
        <taxon>Pezizomycotina</taxon>
        <taxon>Dothideomycetes</taxon>
        <taxon>Pleosporomycetidae</taxon>
        <taxon>Pleosporales</taxon>
        <taxon>Lindgomycetaceae</taxon>
        <taxon>Clohesyomyces</taxon>
    </lineage>
</organism>
<accession>A0A1Y1Y772</accession>
<dbReference type="InterPro" id="IPR021986">
    <property type="entry name" value="Spherulin4"/>
</dbReference>
<reference evidence="1 2" key="1">
    <citation type="submission" date="2016-07" db="EMBL/GenBank/DDBJ databases">
        <title>Pervasive Adenine N6-methylation of Active Genes in Fungi.</title>
        <authorList>
            <consortium name="DOE Joint Genome Institute"/>
            <person name="Mondo S.J."/>
            <person name="Dannebaum R.O."/>
            <person name="Kuo R.C."/>
            <person name="Labutti K."/>
            <person name="Haridas S."/>
            <person name="Kuo A."/>
            <person name="Salamov A."/>
            <person name="Ahrendt S.R."/>
            <person name="Lipzen A."/>
            <person name="Sullivan W."/>
            <person name="Andreopoulos W.B."/>
            <person name="Clum A."/>
            <person name="Lindquist E."/>
            <person name="Daum C."/>
            <person name="Ramamoorthy G.K."/>
            <person name="Gryganskyi A."/>
            <person name="Culley D."/>
            <person name="Magnuson J.K."/>
            <person name="James T.Y."/>
            <person name="O'Malley M.A."/>
            <person name="Stajich J.E."/>
            <person name="Spatafora J.W."/>
            <person name="Visel A."/>
            <person name="Grigoriev I.V."/>
        </authorList>
    </citation>
    <scope>NUCLEOTIDE SEQUENCE [LARGE SCALE GENOMIC DNA]</scope>
    <source>
        <strain evidence="1 2">CBS 115471</strain>
    </source>
</reference>
<dbReference type="Proteomes" id="UP000193144">
    <property type="component" value="Unassembled WGS sequence"/>
</dbReference>
<sequence>MSVLLPLYVYPSPGAWDPLYNAAKAHADVEFTVIVNPCSGPCVGSLPDQVYLDEIPKLKTYENIRTLGYVATNYTTKSLNDVLAEIDQYAKWSMLTNNTKLRMDGIFFDETPSTFDPSKFAYLKRASEAVKNGTRFRDRFVVHNPGLIPTSILTSKSFLSQSYMNLSDITVVFEETFDKWIEKSTFDALQKSQARKSKSAVILHSLPTVSKTVVDWVVEQIGDAAGWIFLTNVKTKDEYYHNFSGLFNDMVKAMD</sequence>
<keyword evidence="2" id="KW-1185">Reference proteome</keyword>
<proteinExistence type="predicted"/>
<dbReference type="OrthoDB" id="5342184at2759"/>
<evidence type="ECO:0000313" key="1">
    <source>
        <dbReference type="EMBL" id="ORX93857.1"/>
    </source>
</evidence>
<name>A0A1Y1Y772_9PLEO</name>
<dbReference type="AlphaFoldDB" id="A0A1Y1Y772"/>
<comment type="caution">
    <text evidence="1">The sequence shown here is derived from an EMBL/GenBank/DDBJ whole genome shotgun (WGS) entry which is preliminary data.</text>
</comment>
<dbReference type="PANTHER" id="PTHR35040:SF7">
    <property type="entry name" value="FIBRONECTIN TYPE-III DOMAIN-CONTAINING PROTEIN-RELATED"/>
    <property type="match status" value="1"/>
</dbReference>
<dbReference type="PANTHER" id="PTHR35040">
    <property type="match status" value="1"/>
</dbReference>
<protein>
    <submittedName>
        <fullName evidence="1">Spherulation-specific family 4</fullName>
    </submittedName>
</protein>
<dbReference type="EMBL" id="MCFA01000325">
    <property type="protein sequence ID" value="ORX93857.1"/>
    <property type="molecule type" value="Genomic_DNA"/>
</dbReference>
<evidence type="ECO:0000313" key="2">
    <source>
        <dbReference type="Proteomes" id="UP000193144"/>
    </source>
</evidence>
<gene>
    <name evidence="1" type="ORF">BCR34DRAFT_526261</name>
</gene>
<dbReference type="Pfam" id="PF12138">
    <property type="entry name" value="Spherulin4"/>
    <property type="match status" value="1"/>
</dbReference>